<dbReference type="InterPro" id="IPR010985">
    <property type="entry name" value="Ribbon_hlx_hlx"/>
</dbReference>
<evidence type="ECO:0000313" key="4">
    <source>
        <dbReference type="Proteomes" id="UP001296776"/>
    </source>
</evidence>
<dbReference type="SUPFAM" id="SSF47598">
    <property type="entry name" value="Ribbon-helix-helix"/>
    <property type="match status" value="1"/>
</dbReference>
<evidence type="ECO:0000256" key="1">
    <source>
        <dbReference type="SAM" id="MobiDB-lite"/>
    </source>
</evidence>
<organism evidence="3 4">
    <name type="scientific">Halochromatium glycolicum</name>
    <dbReference type="NCBI Taxonomy" id="85075"/>
    <lineage>
        <taxon>Bacteria</taxon>
        <taxon>Pseudomonadati</taxon>
        <taxon>Pseudomonadota</taxon>
        <taxon>Gammaproteobacteria</taxon>
        <taxon>Chromatiales</taxon>
        <taxon>Chromatiaceae</taxon>
        <taxon>Halochromatium</taxon>
    </lineage>
</organism>
<dbReference type="InterPro" id="IPR053853">
    <property type="entry name" value="FitA-like_RHH"/>
</dbReference>
<sequence length="91" mass="9892">MAMLTIRNLDDALKHRLRVRAAHHGHSMEEEARASLRAALVEPTSSTGLGSRLHARVSALCGGGDLPIPARSPPREPPLFEEDQDPPEPRA</sequence>
<evidence type="ECO:0000259" key="2">
    <source>
        <dbReference type="Pfam" id="PF22513"/>
    </source>
</evidence>
<protein>
    <submittedName>
        <fullName evidence="3">Plasmid stabilization protein</fullName>
    </submittedName>
</protein>
<dbReference type="AlphaFoldDB" id="A0AAJ0U1M6"/>
<feature type="compositionally biased region" description="Acidic residues" evidence="1">
    <location>
        <begin position="79"/>
        <end position="91"/>
    </location>
</feature>
<dbReference type="Gene3D" id="1.10.1220.10">
    <property type="entry name" value="Met repressor-like"/>
    <property type="match status" value="1"/>
</dbReference>
<dbReference type="Pfam" id="PF22513">
    <property type="entry name" value="FitA-like_RHH"/>
    <property type="match status" value="1"/>
</dbReference>
<feature type="domain" description="Antitoxin FitA-like ribbon-helix-helix" evidence="2">
    <location>
        <begin position="2"/>
        <end position="40"/>
    </location>
</feature>
<gene>
    <name evidence="3" type="ORF">CKO40_03400</name>
</gene>
<feature type="region of interest" description="Disordered" evidence="1">
    <location>
        <begin position="62"/>
        <end position="91"/>
    </location>
</feature>
<dbReference type="EMBL" id="NRSJ01000004">
    <property type="protein sequence ID" value="MBK1703621.1"/>
    <property type="molecule type" value="Genomic_DNA"/>
</dbReference>
<reference evidence="3" key="1">
    <citation type="submission" date="2017-08" db="EMBL/GenBank/DDBJ databases">
        <authorList>
            <person name="Imhoff J.F."/>
            <person name="Rahn T."/>
            <person name="Kuenzel S."/>
            <person name="Neulinger S.C."/>
        </authorList>
    </citation>
    <scope>NUCLEOTIDE SEQUENCE</scope>
    <source>
        <strain evidence="3">DSM 11080</strain>
    </source>
</reference>
<proteinExistence type="predicted"/>
<dbReference type="InterPro" id="IPR013321">
    <property type="entry name" value="Arc_rbn_hlx_hlx"/>
</dbReference>
<evidence type="ECO:0000313" key="3">
    <source>
        <dbReference type="EMBL" id="MBK1703621.1"/>
    </source>
</evidence>
<name>A0AAJ0U1M6_9GAMM</name>
<comment type="caution">
    <text evidence="3">The sequence shown here is derived from an EMBL/GenBank/DDBJ whole genome shotgun (WGS) entry which is preliminary data.</text>
</comment>
<dbReference type="GO" id="GO:0006355">
    <property type="term" value="P:regulation of DNA-templated transcription"/>
    <property type="evidence" value="ECO:0007669"/>
    <property type="project" value="InterPro"/>
</dbReference>
<reference evidence="3" key="2">
    <citation type="journal article" date="2020" name="Microorganisms">
        <title>Osmotic Adaptation and Compatible Solute Biosynthesis of Phototrophic Bacteria as Revealed from Genome Analyses.</title>
        <authorList>
            <person name="Imhoff J.F."/>
            <person name="Rahn T."/>
            <person name="Kunzel S."/>
            <person name="Keller A."/>
            <person name="Neulinger S.C."/>
        </authorList>
    </citation>
    <scope>NUCLEOTIDE SEQUENCE</scope>
    <source>
        <strain evidence="3">DSM 11080</strain>
    </source>
</reference>
<keyword evidence="4" id="KW-1185">Reference proteome</keyword>
<accession>A0AAJ0U1M6</accession>
<dbReference type="Proteomes" id="UP001296776">
    <property type="component" value="Unassembled WGS sequence"/>
</dbReference>